<evidence type="ECO:0000313" key="2">
    <source>
        <dbReference type="EMBL" id="TRM65320.1"/>
    </source>
</evidence>
<accession>A0A550CKI5</accession>
<evidence type="ECO:0000256" key="1">
    <source>
        <dbReference type="SAM" id="MobiDB-lite"/>
    </source>
</evidence>
<feature type="region of interest" description="Disordered" evidence="1">
    <location>
        <begin position="114"/>
        <end position="204"/>
    </location>
</feature>
<keyword evidence="3" id="KW-1185">Reference proteome</keyword>
<proteinExistence type="predicted"/>
<comment type="caution">
    <text evidence="2">The sequence shown here is derived from an EMBL/GenBank/DDBJ whole genome shotgun (WGS) entry which is preliminary data.</text>
</comment>
<sequence length="697" mass="77259">MADYLLSSSPCPELDTVFDSLSQASDWLRSLLDSVVSDPLSALDVVNDIILHLDTCKDTVNRLRDPESIHGNGGMDEVSDIFSKMSLNMPSSIPMSPGRIAREEQLRQYVDAVPLPNLDDDDDGVLDPVGIAPAHALRSDDDVPYEDSDDDNDSEEEACVAAELDLDFTSEDSSTSSPNAVVPDGHLGRNARPGVSSQKLGDANGYGDYEDKCLSDVELSRAINRAGIHDSSVYILPENADSPANLDPTTAAALDHTPLPSLTPFDPVAALLRLVAEDRQQKGGAPVTIMDAATLTTPSPAPFVKGFTPKKSRPAREAELKLPASARLDTLVPCENLGDIMEEIAFTNILSRARGAVGKTGLTRDRLIQRAFEGILEMDDWKLNDDDLHTLKSALHALDDVLQSSREADIEYHYRRVHGEILKICLKRADPDSKHYMRSGSSSSHDNNNVRIPGNPQITPDLEDVYGQDNQIKCATEIKTKLSLLNDFMLRLLRLRVKLDDLQDLEALEEQLLRCPGFAHKFFWPPEGISMRAEDTMIVQVYTAMYYKRLMVYELSSSDRSVFFFKPSLDSTTLYVSRVYNTVDSAIDNGSETVDAVDCKANLTRFAMRYIAGHEELYEELLGSVPEPQKKHWAASLYPGPLFGVDTSTNWTHGKSFYVDDAPEDPLVMRRSARIESLRKLKEAEELNRMLDGQQHA</sequence>
<dbReference type="OrthoDB" id="3310121at2759"/>
<organism evidence="2 3">
    <name type="scientific">Schizophyllum amplum</name>
    <dbReference type="NCBI Taxonomy" id="97359"/>
    <lineage>
        <taxon>Eukaryota</taxon>
        <taxon>Fungi</taxon>
        <taxon>Dikarya</taxon>
        <taxon>Basidiomycota</taxon>
        <taxon>Agaricomycotina</taxon>
        <taxon>Agaricomycetes</taxon>
        <taxon>Agaricomycetidae</taxon>
        <taxon>Agaricales</taxon>
        <taxon>Schizophyllaceae</taxon>
        <taxon>Schizophyllum</taxon>
    </lineage>
</organism>
<dbReference type="AlphaFoldDB" id="A0A550CKI5"/>
<protein>
    <submittedName>
        <fullName evidence="2">Uncharacterized protein</fullName>
    </submittedName>
</protein>
<evidence type="ECO:0000313" key="3">
    <source>
        <dbReference type="Proteomes" id="UP000320762"/>
    </source>
</evidence>
<name>A0A550CKI5_9AGAR</name>
<reference evidence="2 3" key="1">
    <citation type="journal article" date="2019" name="New Phytol.">
        <title>Comparative genomics reveals unique wood-decay strategies and fruiting body development in the Schizophyllaceae.</title>
        <authorList>
            <person name="Almasi E."/>
            <person name="Sahu N."/>
            <person name="Krizsan K."/>
            <person name="Balint B."/>
            <person name="Kovacs G.M."/>
            <person name="Kiss B."/>
            <person name="Cseklye J."/>
            <person name="Drula E."/>
            <person name="Henrissat B."/>
            <person name="Nagy I."/>
            <person name="Chovatia M."/>
            <person name="Adam C."/>
            <person name="LaButti K."/>
            <person name="Lipzen A."/>
            <person name="Riley R."/>
            <person name="Grigoriev I.V."/>
            <person name="Nagy L.G."/>
        </authorList>
    </citation>
    <scope>NUCLEOTIDE SEQUENCE [LARGE SCALE GENOMIC DNA]</scope>
    <source>
        <strain evidence="2 3">NL-1724</strain>
    </source>
</reference>
<dbReference type="EMBL" id="VDMD01000005">
    <property type="protein sequence ID" value="TRM65320.1"/>
    <property type="molecule type" value="Genomic_DNA"/>
</dbReference>
<gene>
    <name evidence="2" type="ORF">BD626DRAFT_628526</name>
</gene>
<dbReference type="Proteomes" id="UP000320762">
    <property type="component" value="Unassembled WGS sequence"/>
</dbReference>
<feature type="compositionally biased region" description="Acidic residues" evidence="1">
    <location>
        <begin position="142"/>
        <end position="170"/>
    </location>
</feature>